<dbReference type="Proteomes" id="UP000317288">
    <property type="component" value="Unassembled WGS sequence"/>
</dbReference>
<comment type="caution">
    <text evidence="1">The sequence shown here is derived from an EMBL/GenBank/DDBJ whole genome shotgun (WGS) entry which is preliminary data.</text>
</comment>
<evidence type="ECO:0000313" key="1">
    <source>
        <dbReference type="EMBL" id="TVU87750.1"/>
    </source>
</evidence>
<evidence type="ECO:0000313" key="2">
    <source>
        <dbReference type="Proteomes" id="UP000317288"/>
    </source>
</evidence>
<dbReference type="AlphaFoldDB" id="A0A558J2D4"/>
<protein>
    <submittedName>
        <fullName evidence="1">Uncharacterized protein</fullName>
    </submittedName>
</protein>
<organism evidence="1 2">
    <name type="scientific">Vreelandella titanicae</name>
    <dbReference type="NCBI Taxonomy" id="664683"/>
    <lineage>
        <taxon>Bacteria</taxon>
        <taxon>Pseudomonadati</taxon>
        <taxon>Pseudomonadota</taxon>
        <taxon>Gammaproteobacteria</taxon>
        <taxon>Oceanospirillales</taxon>
        <taxon>Halomonadaceae</taxon>
        <taxon>Vreelandella</taxon>
    </lineage>
</organism>
<accession>A0A558J2D4</accession>
<gene>
    <name evidence="1" type="ORF">FQP89_19400</name>
</gene>
<sequence length="119" mass="12396">MCLVARGKRSAPAGAAQSCAGVDPCRHCWLVAIGRRSAASRGCLETLAELAFLLPRATVCGATDLSVSIFLVPRGKRSAPAGAARSGAGVDSCTIQTFWMSSSTLLRSTFGLIRLFNHG</sequence>
<proteinExistence type="predicted"/>
<reference evidence="1 2" key="1">
    <citation type="submission" date="2019-07" db="EMBL/GenBank/DDBJ databases">
        <title>Diversity of Bacteria from Kongsfjorden, Arctic.</title>
        <authorList>
            <person name="Yu Y."/>
        </authorList>
    </citation>
    <scope>NUCLEOTIDE SEQUENCE [LARGE SCALE GENOMIC DNA]</scope>
    <source>
        <strain evidence="1 2">SM1922</strain>
    </source>
</reference>
<dbReference type="EMBL" id="VNFE01000007">
    <property type="protein sequence ID" value="TVU87750.1"/>
    <property type="molecule type" value="Genomic_DNA"/>
</dbReference>
<name>A0A558J2D4_9GAMM</name>